<dbReference type="FunFam" id="3.40.50.300:FF:000002">
    <property type="entry name" value="ATP synthase subunit alpha"/>
    <property type="match status" value="1"/>
</dbReference>
<dbReference type="EMBL" id="CP144701">
    <property type="protein sequence ID" value="WVZ26829.1"/>
    <property type="molecule type" value="Genomic_DNA"/>
</dbReference>
<dbReference type="EMBL" id="CP144701">
    <property type="protein sequence ID" value="WVZ26754.1"/>
    <property type="molecule type" value="Genomic_DNA"/>
</dbReference>
<comment type="catalytic activity">
    <reaction evidence="27">
        <text>RNA(n) + a ribonucleoside 5'-triphosphate = RNA(n+1) + diphosphate</text>
        <dbReference type="Rhea" id="RHEA:21248"/>
        <dbReference type="Rhea" id="RHEA-COMP:14527"/>
        <dbReference type="Rhea" id="RHEA-COMP:17342"/>
        <dbReference type="ChEBI" id="CHEBI:33019"/>
        <dbReference type="ChEBI" id="CHEBI:61557"/>
        <dbReference type="ChEBI" id="CHEBI:140395"/>
        <dbReference type="EC" id="2.7.7.6"/>
    </reaction>
</comment>
<dbReference type="InterPro" id="IPR004100">
    <property type="entry name" value="ATPase_F1/V1/A1_a/bsu_N"/>
</dbReference>
<keyword evidence="18" id="KW-1278">Translocase</keyword>
<feature type="domain" description="RNA polymerase N-terminal" evidence="30">
    <location>
        <begin position="137"/>
        <end position="418"/>
    </location>
</feature>
<dbReference type="Pfam" id="PF00318">
    <property type="entry name" value="Ribosomal_S2"/>
    <property type="match status" value="1"/>
</dbReference>
<dbReference type="PANTHER" id="PTHR48082:SF2">
    <property type="entry name" value="ATP SYNTHASE SUBUNIT ALPHA, MITOCHONDRIAL"/>
    <property type="match status" value="1"/>
</dbReference>
<evidence type="ECO:0000256" key="2">
    <source>
        <dbReference type="ARBA" id="ARBA00004273"/>
    </source>
</evidence>
<keyword evidence="12 27" id="KW-0548">Nucleotidyltransferase</keyword>
<dbReference type="FunFam" id="1.20.150.20:FF:000001">
    <property type="entry name" value="ATP synthase subunit alpha"/>
    <property type="match status" value="1"/>
</dbReference>
<protein>
    <recommendedName>
        <fullName evidence="27">DNA-directed RNA polymerase subunit</fullName>
        <ecNumber evidence="27">2.7.7.6</ecNumber>
    </recommendedName>
</protein>
<keyword evidence="8" id="KW-0813">Transport</keyword>
<evidence type="ECO:0000313" key="32">
    <source>
        <dbReference type="EMBL" id="WVZ26754.1"/>
    </source>
</evidence>
<keyword evidence="17" id="KW-0067">ATP-binding</keyword>
<dbReference type="SUPFAM" id="SSF81333">
    <property type="entry name" value="F1F0 ATP synthase subunit C"/>
    <property type="match status" value="1"/>
</dbReference>
<keyword evidence="22 27" id="KW-0804">Transcription</keyword>
<dbReference type="GO" id="GO:0003677">
    <property type="term" value="F:DNA binding"/>
    <property type="evidence" value="ECO:0007669"/>
    <property type="project" value="InterPro"/>
</dbReference>
<proteinExistence type="inferred from homology"/>
<dbReference type="InterPro" id="IPR000722">
    <property type="entry name" value="RNA_pol_asu"/>
</dbReference>
<accession>A0AAQ3SC05</accession>
<dbReference type="InterPro" id="IPR038376">
    <property type="entry name" value="ATP_synth_asu_C_sf"/>
</dbReference>
<comment type="similarity">
    <text evidence="6">Belongs to the ATPase alpha/beta chains family.</text>
</comment>
<dbReference type="NCBIfam" id="NF009884">
    <property type="entry name" value="PRK13343.1"/>
    <property type="match status" value="1"/>
</dbReference>
<sequence length="1941" mass="215884">MSVFERGRSYWIGSYLNFSFARPVVKKPTFLRLRGSFEYEIQSWKHSIPLFFTTRGFDIFRNREISSGAVAIREQLADLDLRIIMDYSLIEWKELGKEGSPDNENEWEDRKVGRRKNFLVRRIELAKHFIRTNIEPEWMVLCLLPVLPPELRPIIQIDGGKLMSSDINELYRRVIYRNNTLIDLLTTSRSTPGELVICQEKLVQAAVDTLLDNGIRGQPMRDGHNKVYKSFSDIIEGKEGRFRETLLGKRVDYSGRSVIIVGPSLSLHRCGLPGEIAIELFQTFIIRGLIRKHFASNIGIAKSKIRQKEPIVWEILQEVMQGHPVLLNRAPTLHRLGIQAFQPILVEGRAICLHPLVCKGFNADFDGDQMAVHVPLSLEAQAEARLLMFSHTNLLSPAIADPISVPTQDMLIGLYILTNGNRRGGTAIKRLISRLIDHFGMAYTSHILDQVKTLGFRQATATSISLGIDDLLTIPSKGWLVRDAEHQNLILEKQHHYGNVHAVEKLRQSIEIWYATSEYFRQEMNPNFRMTDPFNPVHIMSFSGARGNASQVHQLVGMRGLMSDPQGQMIDLPIQSNLREGLSLTEYIISCYGARKGVVDTAVRTSDAGYLTRRLVEVVQHIVIRRTDCGTIRGISVNTQNEMMPERSWTQTLIGRVLADDIYRGSRCIAIRNQDIGIGLFNRLKTFQTQPISIRTPFTCRNTSWICRLCYGQSPTQGHLVELGEAVGIIAGQSIGEPGTQLTLRTFHTGGVFTGGTAEQVRAPYNGKIKFNEDLVHPTRTRHGHPAFLCYIDLYVSIENGDIIHNVTIPPKSFLLVQNNQYVKSEQVIAEILAGTYTLNFKEKVRKHVYSDLEGEMHWRIRSANPYLATPGTTVHGHYGEILSEGDILVTFIYQKSRSGDITQGLPKVEQVLEVRSIDSISINLEKRVDTWNGRITRILGIPWGFFISAELTIAQSRISLVNQIQKVYRSQGVHIHNRHIEIIVRQITSKVLVSEDGMSNVFLPGELIGLLRAERAGRSLEESICYRVLLLGITKTSLNTQSFISEASFQETARVLSKAALRGRIDWLKGLKENVVLGGMMPVEMMEAGVHFGHGTRKWNPKMSPYISAKRKGIHITNLIRTARFLSESCDLVFDAASGGKQFLIVGTKKKAADSVARAAIRARCHYVNKKWLGGMLTNWYTTKTRLQKFRDLRMQQKTGRFQSFPKKDAALLKRQLAQLETYLGGIQYMKGLPDIVIIVDQQEEYTALRECITLEIPTICLIDTNSDPDLADISIPANDDAIASIRLILNKLVFAISILVIRNLQTIPTFGQNLFEYVLEFIRDVSKTQIGEEYGALLPWKIIQLPHGELAAPTNDINTTVALALLTSVAYFYAVPIPVMFLGLFTSGIQALIFATLAAAYIGYEEILMNPIISAASVIAAGLAVGLASIGPGVGQGTAAGQAVEGIARQPEAEGKIRGTVLQVGDGIARIYGLEEVMAGELVEFEEGTIGIALNLESKNVGVVLMGDGLLIQEGSSVKATGRIAQIPVSEAYLSRVINALAKPIDGRGEISASESRLIESPAPGIISRRSVYEPLQTGLIAIDSMIPIGRGQRELIIGDRQTGKTAVATDTILNQQGQNVICVYVAVGQKASSVAQVVTTLQERGAMEYTIVVAETADSPATLQYLAPYTGAALAEYFMYRERHTLIIYDDLSKQAQAYRQMSLLLRRPPGREAYPGDVFYLHSRLLERAAKLSSQLGEGSMTALPIVETQSGDVSAYIPTNVISITDGQIFLSADLFNAGIRPAINVGISVSRVGSAAQIKAMKQVAGKLKLELAQFAELEAFAQFASDLDKATQNQLARGQRLRELLKQSQSAPLTVEEQIVTIYTGTNGYLDSLEIGQVRKFLVELRAYLKTNKPQFKEIISSTKTFTGEAEALLKDAIKEQMELFLFQEQVEKN</sequence>
<dbReference type="InterPro" id="IPR038120">
    <property type="entry name" value="Rpb1_funnel_sf"/>
</dbReference>
<keyword evidence="9 27" id="KW-0240">DNA-directed RNA polymerase</keyword>
<reference evidence="34 35" key="1">
    <citation type="journal article" date="2023" name="Life. Sci Alliance">
        <title>Evolutionary insights into 3D genome organization and epigenetic landscape of Vigna mungo.</title>
        <authorList>
            <person name="Junaid A."/>
            <person name="Singh B."/>
            <person name="Bhatia S."/>
        </authorList>
    </citation>
    <scope>NUCLEOTIDE SEQUENCE [LARGE SCALE GENOMIC DNA]</scope>
    <source>
        <strain evidence="34">Urdbean</strain>
    </source>
</reference>
<evidence type="ECO:0000256" key="19">
    <source>
        <dbReference type="ARBA" id="ARBA00022980"/>
    </source>
</evidence>
<keyword evidence="21 29" id="KW-0472">Membrane</keyword>
<dbReference type="InterPro" id="IPR035921">
    <property type="entry name" value="F/V-ATP_Csub_sf"/>
</dbReference>
<keyword evidence="20" id="KW-0406">Ion transport</keyword>
<dbReference type="InterPro" id="IPR038662">
    <property type="entry name" value="ATP_synth_F0_csu_sf"/>
</dbReference>
<dbReference type="InterPro" id="IPR005706">
    <property type="entry name" value="Ribosomal_uS2_bac/mit/plastid"/>
</dbReference>
<evidence type="ECO:0000313" key="31">
    <source>
        <dbReference type="EMBL" id="WVZ26713.1"/>
    </source>
</evidence>
<dbReference type="InterPro" id="IPR005294">
    <property type="entry name" value="ATP_synth_F1_asu"/>
</dbReference>
<dbReference type="HAMAP" id="MF_01346">
    <property type="entry name" value="ATP_synth_alpha_bact"/>
    <property type="match status" value="1"/>
</dbReference>
<dbReference type="InterPro" id="IPR023591">
    <property type="entry name" value="Ribosomal_uS2_flav_dom_sf"/>
</dbReference>
<dbReference type="Proteomes" id="UP001374535">
    <property type="component" value="Mitochondrion MT"/>
</dbReference>
<dbReference type="Gene3D" id="2.40.40.20">
    <property type="match status" value="1"/>
</dbReference>
<dbReference type="GO" id="GO:0046872">
    <property type="term" value="F:metal ion binding"/>
    <property type="evidence" value="ECO:0007669"/>
    <property type="project" value="UniProtKB-KW"/>
</dbReference>
<dbReference type="GO" id="GO:0006412">
    <property type="term" value="P:translation"/>
    <property type="evidence" value="ECO:0007669"/>
    <property type="project" value="InterPro"/>
</dbReference>
<dbReference type="Pfam" id="PF05000">
    <property type="entry name" value="RNA_pol_Rpb1_4"/>
    <property type="match status" value="1"/>
</dbReference>
<evidence type="ECO:0000256" key="4">
    <source>
        <dbReference type="ARBA" id="ARBA00006242"/>
    </source>
</evidence>
<dbReference type="NCBIfam" id="TIGR00962">
    <property type="entry name" value="atpA"/>
    <property type="match status" value="1"/>
</dbReference>
<keyword evidence="23" id="KW-0139">CF(1)</keyword>
<dbReference type="SMART" id="SM00663">
    <property type="entry name" value="RPOLA_N"/>
    <property type="match status" value="1"/>
</dbReference>
<dbReference type="PANTHER" id="PTHR48082">
    <property type="entry name" value="ATP SYNTHASE SUBUNIT ALPHA, MITOCHONDRIAL"/>
    <property type="match status" value="1"/>
</dbReference>
<comment type="subcellular location">
    <subcellularLocation>
        <location evidence="2">Mitochondrion inner membrane</location>
    </subcellularLocation>
    <subcellularLocation>
        <location evidence="3">Plastid</location>
    </subcellularLocation>
</comment>
<dbReference type="InterPro" id="IPR000194">
    <property type="entry name" value="ATPase_F1/V1/A1_a/bsu_nucl-bd"/>
</dbReference>
<keyword evidence="26 34" id="KW-0496">Mitochondrion</keyword>
<dbReference type="GO" id="GO:0006351">
    <property type="term" value="P:DNA-templated transcription"/>
    <property type="evidence" value="ECO:0007669"/>
    <property type="project" value="InterPro"/>
</dbReference>
<dbReference type="InterPro" id="IPR007080">
    <property type="entry name" value="RNA_pol_Rpb1_1"/>
</dbReference>
<evidence type="ECO:0000256" key="13">
    <source>
        <dbReference type="ARBA" id="ARBA00022723"/>
    </source>
</evidence>
<evidence type="ECO:0000256" key="26">
    <source>
        <dbReference type="RuleBase" id="RU000342"/>
    </source>
</evidence>
<dbReference type="GO" id="GO:0000428">
    <property type="term" value="C:DNA-directed RNA polymerase complex"/>
    <property type="evidence" value="ECO:0007669"/>
    <property type="project" value="UniProtKB-KW"/>
</dbReference>
<dbReference type="EC" id="2.7.7.6" evidence="27"/>
<comment type="function">
    <text evidence="27">DNA-dependent RNA polymerase catalyzes the transcription of DNA into RNA using the four ribonucleoside triphosphates as substrates.</text>
</comment>
<evidence type="ECO:0000256" key="10">
    <source>
        <dbReference type="ARBA" id="ARBA00022640"/>
    </source>
</evidence>
<dbReference type="PROSITE" id="PS00152">
    <property type="entry name" value="ATPASE_ALPHA_BETA"/>
    <property type="match status" value="1"/>
</dbReference>
<dbReference type="InterPro" id="IPR007081">
    <property type="entry name" value="RNA_pol_Rpb1_5"/>
</dbReference>
<keyword evidence="29" id="KW-0812">Transmembrane</keyword>
<dbReference type="Gene3D" id="1.10.287.610">
    <property type="entry name" value="Helix hairpin bin"/>
    <property type="match status" value="1"/>
</dbReference>
<evidence type="ECO:0000256" key="6">
    <source>
        <dbReference type="ARBA" id="ARBA00008936"/>
    </source>
</evidence>
<evidence type="ECO:0000313" key="33">
    <source>
        <dbReference type="EMBL" id="WVZ26824.1"/>
    </source>
</evidence>
<keyword evidence="35" id="KW-1185">Reference proteome</keyword>
<dbReference type="Gene3D" id="1.20.150.20">
    <property type="entry name" value="ATP synthase alpha/beta chain, C-terminal domain"/>
    <property type="match status" value="1"/>
</dbReference>
<dbReference type="SUPFAM" id="SSF64484">
    <property type="entry name" value="beta and beta-prime subunits of DNA dependent RNA-polymerase"/>
    <property type="match status" value="1"/>
</dbReference>
<comment type="similarity">
    <text evidence="27">Belongs to the RNA polymerase beta' chain family.</text>
</comment>
<keyword evidence="10" id="KW-0934">Plastid</keyword>
<dbReference type="InterPro" id="IPR027417">
    <property type="entry name" value="P-loop_NTPase"/>
</dbReference>
<dbReference type="GO" id="GO:0009536">
    <property type="term" value="C:plastid"/>
    <property type="evidence" value="ECO:0007669"/>
    <property type="project" value="UniProtKB-SubCell"/>
</dbReference>
<dbReference type="InterPro" id="IPR042102">
    <property type="entry name" value="RNA_pol_Rpb1_3_sf"/>
</dbReference>
<evidence type="ECO:0000256" key="28">
    <source>
        <dbReference type="RuleBase" id="RU004287"/>
    </source>
</evidence>
<feature type="transmembrane region" description="Helical" evidence="29">
    <location>
        <begin position="1410"/>
        <end position="1430"/>
    </location>
</feature>
<dbReference type="InterPro" id="IPR007083">
    <property type="entry name" value="RNA_pol_Rpb1_4"/>
</dbReference>
<evidence type="ECO:0000256" key="3">
    <source>
        <dbReference type="ARBA" id="ARBA00004474"/>
    </source>
</evidence>
<keyword evidence="25" id="KW-0066">ATP synthesis</keyword>
<dbReference type="SUPFAM" id="SSF52540">
    <property type="entry name" value="P-loop containing nucleoside triphosphate hydrolases"/>
    <property type="match status" value="1"/>
</dbReference>
<dbReference type="Gene3D" id="3.40.50.300">
    <property type="entry name" value="P-loop containing nucleotide triphosphate hydrolases"/>
    <property type="match status" value="1"/>
</dbReference>
<evidence type="ECO:0000256" key="16">
    <source>
        <dbReference type="ARBA" id="ARBA00022833"/>
    </source>
</evidence>
<comment type="function">
    <text evidence="1">Produces ATP from ADP in the presence of a proton gradient across the membrane. The alpha chain is a regulatory subunit.</text>
</comment>
<dbReference type="GO" id="GO:0046933">
    <property type="term" value="F:proton-transporting ATP synthase activity, rotational mechanism"/>
    <property type="evidence" value="ECO:0007669"/>
    <property type="project" value="InterPro"/>
</dbReference>
<dbReference type="CDD" id="cd01132">
    <property type="entry name" value="F1-ATPase_alpha_CD"/>
    <property type="match status" value="1"/>
</dbReference>
<evidence type="ECO:0000256" key="24">
    <source>
        <dbReference type="ARBA" id="ARBA00023274"/>
    </source>
</evidence>
<dbReference type="NCBIfam" id="TIGR01011">
    <property type="entry name" value="rpsB_bact"/>
    <property type="match status" value="1"/>
</dbReference>
<dbReference type="Gene3D" id="1.10.40.90">
    <property type="match status" value="1"/>
</dbReference>
<comment type="subunit">
    <text evidence="7 28">F-type ATPases have 2 components, CF(1) - the catalytic core - and CF(0) - the membrane proton channel. CF(1) has five subunits: alpha(3), beta(3), gamma(1), delta(1), epsilon(1). CF(0) has three main subunits: a, b and c.</text>
</comment>
<dbReference type="InterPro" id="IPR033732">
    <property type="entry name" value="ATP_synth_F1_a_nt-bd_dom"/>
</dbReference>
<evidence type="ECO:0000256" key="25">
    <source>
        <dbReference type="ARBA" id="ARBA00023310"/>
    </source>
</evidence>
<dbReference type="SUPFAM" id="SSF52313">
    <property type="entry name" value="Ribosomal protein S2"/>
    <property type="match status" value="1"/>
</dbReference>
<dbReference type="PRINTS" id="PR00395">
    <property type="entry name" value="RIBOSOMALS2"/>
</dbReference>
<evidence type="ECO:0000256" key="21">
    <source>
        <dbReference type="ARBA" id="ARBA00023136"/>
    </source>
</evidence>
<dbReference type="HAMAP" id="MF_00291_B">
    <property type="entry name" value="Ribosomal_uS2_B"/>
    <property type="match status" value="1"/>
</dbReference>
<dbReference type="GO" id="GO:0003735">
    <property type="term" value="F:structural constituent of ribosome"/>
    <property type="evidence" value="ECO:0007669"/>
    <property type="project" value="InterPro"/>
</dbReference>
<organism evidence="34 35">
    <name type="scientific">Vigna mungo</name>
    <name type="common">Black gram</name>
    <name type="synonym">Phaseolus mungo</name>
    <dbReference type="NCBI Taxonomy" id="3915"/>
    <lineage>
        <taxon>Eukaryota</taxon>
        <taxon>Viridiplantae</taxon>
        <taxon>Streptophyta</taxon>
        <taxon>Embryophyta</taxon>
        <taxon>Tracheophyta</taxon>
        <taxon>Spermatophyta</taxon>
        <taxon>Magnoliopsida</taxon>
        <taxon>eudicotyledons</taxon>
        <taxon>Gunneridae</taxon>
        <taxon>Pentapetalae</taxon>
        <taxon>rosids</taxon>
        <taxon>fabids</taxon>
        <taxon>Fabales</taxon>
        <taxon>Fabaceae</taxon>
        <taxon>Papilionoideae</taxon>
        <taxon>50 kb inversion clade</taxon>
        <taxon>NPAAA clade</taxon>
        <taxon>indigoferoid/millettioid clade</taxon>
        <taxon>Phaseoleae</taxon>
        <taxon>Vigna</taxon>
    </lineage>
</organism>
<keyword evidence="14" id="KW-0547">Nucleotide-binding</keyword>
<dbReference type="InterPro" id="IPR000793">
    <property type="entry name" value="ATP_synth_asu_C"/>
</dbReference>
<dbReference type="Pfam" id="PF04998">
    <property type="entry name" value="RNA_pol_Rpb1_5"/>
    <property type="match status" value="1"/>
</dbReference>
<evidence type="ECO:0000256" key="27">
    <source>
        <dbReference type="RuleBase" id="RU004279"/>
    </source>
</evidence>
<evidence type="ECO:0000259" key="30">
    <source>
        <dbReference type="SMART" id="SM00663"/>
    </source>
</evidence>
<evidence type="ECO:0000256" key="1">
    <source>
        <dbReference type="ARBA" id="ARBA00003784"/>
    </source>
</evidence>
<comment type="similarity">
    <text evidence="5">Belongs to the ATPase C chain family.</text>
</comment>
<name>A0AAQ3SC05_VIGMU</name>
<dbReference type="GO" id="GO:0043531">
    <property type="term" value="F:ADP binding"/>
    <property type="evidence" value="ECO:0007669"/>
    <property type="project" value="TreeGrafter"/>
</dbReference>
<dbReference type="CDD" id="cd18113">
    <property type="entry name" value="ATP-synt_F1_alpha_C"/>
    <property type="match status" value="1"/>
</dbReference>
<keyword evidence="11 27" id="KW-0808">Transferase</keyword>
<keyword evidence="29" id="KW-1133">Transmembrane helix</keyword>
<keyword evidence="13" id="KW-0479">Metal-binding</keyword>
<keyword evidence="19" id="KW-0689">Ribosomal protein</keyword>
<dbReference type="EMBL" id="CP144701">
    <property type="protein sequence ID" value="WVZ26824.1"/>
    <property type="molecule type" value="Genomic_DNA"/>
</dbReference>
<dbReference type="Pfam" id="PF02874">
    <property type="entry name" value="ATP-synt_ab_N"/>
    <property type="match status" value="1"/>
</dbReference>
<dbReference type="InterPro" id="IPR023366">
    <property type="entry name" value="ATP_synth_asu-like_sf"/>
</dbReference>
<evidence type="ECO:0000256" key="7">
    <source>
        <dbReference type="ARBA" id="ARBA00011648"/>
    </source>
</evidence>
<dbReference type="Gene3D" id="2.40.30.20">
    <property type="match status" value="1"/>
</dbReference>
<evidence type="ECO:0000256" key="18">
    <source>
        <dbReference type="ARBA" id="ARBA00022967"/>
    </source>
</evidence>
<evidence type="ECO:0000313" key="35">
    <source>
        <dbReference type="Proteomes" id="UP001374535"/>
    </source>
</evidence>
<dbReference type="Pfam" id="PF00006">
    <property type="entry name" value="ATP-synt_ab"/>
    <property type="match status" value="1"/>
</dbReference>
<evidence type="ECO:0000256" key="15">
    <source>
        <dbReference type="ARBA" id="ARBA00022781"/>
    </source>
</evidence>
<evidence type="ECO:0000256" key="11">
    <source>
        <dbReference type="ARBA" id="ARBA00022679"/>
    </source>
</evidence>
<dbReference type="InterPro" id="IPR020003">
    <property type="entry name" value="ATPase_a/bsu_AS"/>
</dbReference>
<dbReference type="GO" id="GO:0003899">
    <property type="term" value="F:DNA-directed RNA polymerase activity"/>
    <property type="evidence" value="ECO:0007669"/>
    <property type="project" value="UniProtKB-EC"/>
</dbReference>
<dbReference type="SUPFAM" id="SSF47917">
    <property type="entry name" value="C-terminal domain of alpha and beta subunits of F1 ATP synthase"/>
    <property type="match status" value="1"/>
</dbReference>
<dbReference type="FunFam" id="1.10.132.30:FF:000002">
    <property type="entry name" value="DNA-directed RNA polymerase subunit beta"/>
    <property type="match status" value="1"/>
</dbReference>
<dbReference type="Gene3D" id="1.10.1790.20">
    <property type="match status" value="1"/>
</dbReference>
<dbReference type="CDD" id="cd02655">
    <property type="entry name" value="RNAP_beta'_C"/>
    <property type="match status" value="1"/>
</dbReference>
<evidence type="ECO:0000256" key="17">
    <source>
        <dbReference type="ARBA" id="ARBA00022840"/>
    </source>
</evidence>
<dbReference type="Gene3D" id="1.10.150.390">
    <property type="match status" value="1"/>
</dbReference>
<geneLocation type="mitochondrion" evidence="34"/>
<dbReference type="Gene3D" id="1.20.20.10">
    <property type="entry name" value="F1F0 ATP synthase subunit C"/>
    <property type="match status" value="1"/>
</dbReference>
<evidence type="ECO:0000256" key="20">
    <source>
        <dbReference type="ARBA" id="ARBA00023065"/>
    </source>
</evidence>
<evidence type="ECO:0000256" key="22">
    <source>
        <dbReference type="ARBA" id="ARBA00023163"/>
    </source>
</evidence>
<feature type="transmembrane region" description="Helical" evidence="29">
    <location>
        <begin position="1383"/>
        <end position="1404"/>
    </location>
</feature>
<dbReference type="CDD" id="cd01425">
    <property type="entry name" value="RPS2"/>
    <property type="match status" value="1"/>
</dbReference>
<reference evidence="34" key="2">
    <citation type="submission" date="2024-01" db="EMBL/GenBank/DDBJ databases">
        <authorList>
            <person name="Junaid A."/>
            <person name="Bhatia S."/>
        </authorList>
    </citation>
    <scope>NUCLEOTIDE SEQUENCE</scope>
    <source>
        <strain evidence="34">Urdbean</strain>
        <tissue evidence="34">Leaf</tissue>
    </source>
</reference>
<dbReference type="SUPFAM" id="SSF50615">
    <property type="entry name" value="N-terminal domain of alpha and beta subunits of F1 ATP synthase"/>
    <property type="match status" value="1"/>
</dbReference>
<dbReference type="Gene3D" id="3.40.50.10490">
    <property type="entry name" value="Glucose-6-phosphate isomerase like protein, domain 1"/>
    <property type="match status" value="1"/>
</dbReference>
<dbReference type="GO" id="GO:0015935">
    <property type="term" value="C:small ribosomal subunit"/>
    <property type="evidence" value="ECO:0007669"/>
    <property type="project" value="InterPro"/>
</dbReference>
<dbReference type="Pfam" id="PF00306">
    <property type="entry name" value="ATP-synt_ab_C"/>
    <property type="match status" value="1"/>
</dbReference>
<dbReference type="Gene3D" id="1.10.132.30">
    <property type="match status" value="1"/>
</dbReference>
<dbReference type="GO" id="GO:0045259">
    <property type="term" value="C:proton-transporting ATP synthase complex"/>
    <property type="evidence" value="ECO:0007669"/>
    <property type="project" value="UniProtKB-KW"/>
</dbReference>
<dbReference type="Pfam" id="PF00623">
    <property type="entry name" value="RNA_pol_Rpb1_2"/>
    <property type="match status" value="1"/>
</dbReference>
<dbReference type="Pfam" id="PF04997">
    <property type="entry name" value="RNA_pol_Rpb1_1"/>
    <property type="match status" value="1"/>
</dbReference>
<evidence type="ECO:0000256" key="9">
    <source>
        <dbReference type="ARBA" id="ARBA00022478"/>
    </source>
</evidence>
<keyword evidence="16" id="KW-0862">Zinc</keyword>
<evidence type="ECO:0000256" key="14">
    <source>
        <dbReference type="ARBA" id="ARBA00022741"/>
    </source>
</evidence>
<evidence type="ECO:0000256" key="29">
    <source>
        <dbReference type="SAM" id="Phobius"/>
    </source>
</evidence>
<dbReference type="InterPro" id="IPR001865">
    <property type="entry name" value="Ribosomal_uS2"/>
</dbReference>
<dbReference type="CDD" id="cd18116">
    <property type="entry name" value="ATP-synt_F1_alpha_N"/>
    <property type="match status" value="1"/>
</dbReference>
<evidence type="ECO:0000256" key="12">
    <source>
        <dbReference type="ARBA" id="ARBA00022695"/>
    </source>
</evidence>
<dbReference type="Gene3D" id="1.10.274.100">
    <property type="entry name" value="RNA polymerase Rpb1, domain 3"/>
    <property type="match status" value="2"/>
</dbReference>
<dbReference type="GO" id="GO:0033177">
    <property type="term" value="C:proton-transporting two-sector ATPase complex, proton-transporting domain"/>
    <property type="evidence" value="ECO:0007669"/>
    <property type="project" value="InterPro"/>
</dbReference>
<gene>
    <name evidence="34" type="ORF">V8G54_000021</name>
    <name evidence="33" type="ORF">V8G54_000064</name>
    <name evidence="32" type="ORF">V8G54_000124</name>
    <name evidence="31" type="ORF">V8G54_000244</name>
</gene>
<evidence type="ECO:0000313" key="34">
    <source>
        <dbReference type="EMBL" id="WVZ26829.1"/>
    </source>
</evidence>
<dbReference type="CDD" id="cd18183">
    <property type="entry name" value="ATP-synt_Fo_c_ATPH"/>
    <property type="match status" value="1"/>
</dbReference>
<dbReference type="InterPro" id="IPR006592">
    <property type="entry name" value="RNA_pol_N"/>
</dbReference>
<dbReference type="GO" id="GO:0005524">
    <property type="term" value="F:ATP binding"/>
    <property type="evidence" value="ECO:0007669"/>
    <property type="project" value="UniProtKB-KW"/>
</dbReference>
<evidence type="ECO:0000256" key="5">
    <source>
        <dbReference type="ARBA" id="ARBA00006704"/>
    </source>
</evidence>
<evidence type="ECO:0000256" key="8">
    <source>
        <dbReference type="ARBA" id="ARBA00022448"/>
    </source>
</evidence>
<dbReference type="InterPro" id="IPR036121">
    <property type="entry name" value="ATPase_F1/V1/A1_a/bsu_N_sf"/>
</dbReference>
<dbReference type="GO" id="GO:0005743">
    <property type="term" value="C:mitochondrial inner membrane"/>
    <property type="evidence" value="ECO:0007669"/>
    <property type="project" value="UniProtKB-SubCell"/>
</dbReference>
<evidence type="ECO:0000256" key="23">
    <source>
        <dbReference type="ARBA" id="ARBA00023196"/>
    </source>
</evidence>
<dbReference type="FunFam" id="1.10.287.610:FF:000001">
    <property type="entry name" value="30S ribosomal protein S2"/>
    <property type="match status" value="1"/>
</dbReference>
<comment type="similarity">
    <text evidence="4">Belongs to the universal ribosomal protein uS2 family.</text>
</comment>
<keyword evidence="24" id="KW-0687">Ribonucleoprotein</keyword>
<dbReference type="EMBL" id="CP144701">
    <property type="protein sequence ID" value="WVZ26713.1"/>
    <property type="molecule type" value="Genomic_DNA"/>
</dbReference>
<keyword evidence="15" id="KW-0375">Hydrogen ion transport</keyword>